<evidence type="ECO:0000313" key="15">
    <source>
        <dbReference type="EMBL" id="KIL99696.1"/>
    </source>
</evidence>
<feature type="coiled-coil region" evidence="9">
    <location>
        <begin position="364"/>
        <end position="393"/>
    </location>
</feature>
<dbReference type="InterPro" id="IPR004090">
    <property type="entry name" value="Chemotax_Me-accpt_rcpt"/>
</dbReference>
<dbReference type="SUPFAM" id="SSF47188">
    <property type="entry name" value="Hemerythrin-like"/>
    <property type="match status" value="1"/>
</dbReference>
<dbReference type="PROSITE" id="PS50885">
    <property type="entry name" value="HAMP"/>
    <property type="match status" value="1"/>
</dbReference>
<dbReference type="InterPro" id="IPR000727">
    <property type="entry name" value="T_SNARE_dom"/>
</dbReference>
<evidence type="ECO:0000259" key="14">
    <source>
        <dbReference type="PROSITE" id="PS51753"/>
    </source>
</evidence>
<dbReference type="PROSITE" id="PS00550">
    <property type="entry name" value="HEMERYTHRINS"/>
    <property type="match status" value="1"/>
</dbReference>
<keyword evidence="5" id="KW-0408">Iron</keyword>
<dbReference type="GO" id="GO:0046872">
    <property type="term" value="F:metal ion binding"/>
    <property type="evidence" value="ECO:0007669"/>
    <property type="project" value="UniProtKB-KW"/>
</dbReference>
<evidence type="ECO:0000256" key="8">
    <source>
        <dbReference type="PROSITE-ProRule" id="PRU00284"/>
    </source>
</evidence>
<evidence type="ECO:0000256" key="2">
    <source>
        <dbReference type="ARBA" id="ARBA00010587"/>
    </source>
</evidence>
<feature type="domain" description="Methyl-accepting transducer" evidence="11">
    <location>
        <begin position="414"/>
        <end position="650"/>
    </location>
</feature>
<keyword evidence="10" id="KW-0812">Transmembrane</keyword>
<dbReference type="AlphaFoldDB" id="A0A0C2V3Q7"/>
<keyword evidence="3" id="KW-1003">Cell membrane</keyword>
<reference evidence="15 16" key="1">
    <citation type="submission" date="2015-01" db="EMBL/GenBank/DDBJ databases">
        <title>Genome Sequence of Magnetospirillum magnetotacticum Strain MS-1.</title>
        <authorList>
            <person name="Marinov G.K."/>
            <person name="Smalley M.D."/>
            <person name="DeSalvo G."/>
        </authorList>
    </citation>
    <scope>NUCLEOTIDE SEQUENCE [LARGE SCALE GENOMIC DNA]</scope>
    <source>
        <strain evidence="15 16">MS-1</strain>
    </source>
</reference>
<dbReference type="SMART" id="SM01358">
    <property type="entry name" value="HBM"/>
    <property type="match status" value="1"/>
</dbReference>
<evidence type="ECO:0000256" key="6">
    <source>
        <dbReference type="ARBA" id="ARBA00023224"/>
    </source>
</evidence>
<feature type="transmembrane region" description="Helical" evidence="10">
    <location>
        <begin position="12"/>
        <end position="36"/>
    </location>
</feature>
<dbReference type="Gene3D" id="1.20.120.50">
    <property type="entry name" value="Hemerythrin-like"/>
    <property type="match status" value="1"/>
</dbReference>
<dbReference type="NCBIfam" id="NF033749">
    <property type="entry name" value="bact_hemeryth"/>
    <property type="match status" value="1"/>
</dbReference>
<evidence type="ECO:0008006" key="17">
    <source>
        <dbReference type="Google" id="ProtNLM"/>
    </source>
</evidence>
<comment type="caution">
    <text evidence="15">The sequence shown here is derived from an EMBL/GenBank/DDBJ whole genome shotgun (WGS) entry which is preliminary data.</text>
</comment>
<dbReference type="PROSITE" id="PS50192">
    <property type="entry name" value="T_SNARE"/>
    <property type="match status" value="1"/>
</dbReference>
<dbReference type="PANTHER" id="PTHR32089:SF112">
    <property type="entry name" value="LYSOZYME-LIKE PROTEIN-RELATED"/>
    <property type="match status" value="1"/>
</dbReference>
<dbReference type="Pfam" id="PF00672">
    <property type="entry name" value="HAMP"/>
    <property type="match status" value="1"/>
</dbReference>
<dbReference type="PRINTS" id="PR00260">
    <property type="entry name" value="CHEMTRNSDUCR"/>
</dbReference>
<keyword evidence="4" id="KW-0479">Metal-binding</keyword>
<comment type="similarity">
    <text evidence="7">Belongs to the methyl-accepting chemotaxis (MCP) protein family.</text>
</comment>
<accession>A0A0C2V3Q7</accession>
<organism evidence="15 16">
    <name type="scientific">Paramagnetospirillum magnetotacticum MS-1</name>
    <dbReference type="NCBI Taxonomy" id="272627"/>
    <lineage>
        <taxon>Bacteria</taxon>
        <taxon>Pseudomonadati</taxon>
        <taxon>Pseudomonadota</taxon>
        <taxon>Alphaproteobacteria</taxon>
        <taxon>Rhodospirillales</taxon>
        <taxon>Magnetospirillaceae</taxon>
        <taxon>Paramagnetospirillum</taxon>
    </lineage>
</organism>
<dbReference type="GO" id="GO:0005886">
    <property type="term" value="C:plasma membrane"/>
    <property type="evidence" value="ECO:0007669"/>
    <property type="project" value="UniProtKB-SubCell"/>
</dbReference>
<dbReference type="CDD" id="cd06225">
    <property type="entry name" value="HAMP"/>
    <property type="match status" value="1"/>
</dbReference>
<dbReference type="Gene3D" id="1.10.287.950">
    <property type="entry name" value="Methyl-accepting chemotaxis protein"/>
    <property type="match status" value="1"/>
</dbReference>
<dbReference type="SUPFAM" id="SSF58104">
    <property type="entry name" value="Methyl-accepting chemotaxis protein (MCP) signaling domain"/>
    <property type="match status" value="1"/>
</dbReference>
<dbReference type="GO" id="GO:0004888">
    <property type="term" value="F:transmembrane signaling receptor activity"/>
    <property type="evidence" value="ECO:0007669"/>
    <property type="project" value="InterPro"/>
</dbReference>
<dbReference type="GO" id="GO:0007165">
    <property type="term" value="P:signal transduction"/>
    <property type="evidence" value="ECO:0007669"/>
    <property type="project" value="UniProtKB-KW"/>
</dbReference>
<dbReference type="InterPro" id="IPR012827">
    <property type="entry name" value="Hemerythrin_metal-bd"/>
</dbReference>
<dbReference type="STRING" id="272627.CCC_03868"/>
<dbReference type="InterPro" id="IPR035938">
    <property type="entry name" value="Hemerythrin-like_sf"/>
</dbReference>
<comment type="similarity">
    <text evidence="2">Belongs to the hemerythrin family.</text>
</comment>
<gene>
    <name evidence="15" type="ORF">CCC_03868</name>
</gene>
<dbReference type="EMBL" id="JXSL01000022">
    <property type="protein sequence ID" value="KIL99696.1"/>
    <property type="molecule type" value="Genomic_DNA"/>
</dbReference>
<keyword evidence="9" id="KW-0175">Coiled coil</keyword>
<dbReference type="Proteomes" id="UP000031971">
    <property type="component" value="Unassembled WGS sequence"/>
</dbReference>
<evidence type="ECO:0000259" key="12">
    <source>
        <dbReference type="PROSITE" id="PS50192"/>
    </source>
</evidence>
<evidence type="ECO:0000256" key="5">
    <source>
        <dbReference type="ARBA" id="ARBA00023004"/>
    </source>
</evidence>
<evidence type="ECO:0000313" key="16">
    <source>
        <dbReference type="Proteomes" id="UP000031971"/>
    </source>
</evidence>
<feature type="domain" description="HAMP" evidence="13">
    <location>
        <begin position="320"/>
        <end position="373"/>
    </location>
</feature>
<sequence>MTISFTVKNRIYGGFLTILGLLIAIAVVVGFGFIAIETNIDQYQRINTNTLRVLSIDRNVVGLRRNVLLFTGSLGDEKALTRVRVLQSELAKDLGEAISATANPERKAALERMKALVDGYNANFEKVIALRAKRDKMLDEQLVPSGAAMRSQLTGLMDAAMAEGDYTTAAHTGKAQEQLLLARLNANRFLATPQAQFAQAANDQIAAAEAAVKTLGTQARDARTRKVVDSLSQSLPAYASVFRQLVDATTAMDQIVTKDNAALAAEFADQSTKVKNSQLERLASLGQETGDTINAKELQSRILSVLAVIIGLTFAVLIARSILGPIDAMTGVMGQLASNNLDVEVPFAGRADEIGVMAKSVAHFKDQLVRVRQLEAEQERQKKQAEADRLMAMRKMADTFEDSVGKVIETVTSAATELQAASGQMAGTATETSSQATTVASAAQEASTNVETVAAATEELAASINEIAHQVERSQAVAERAREEADHTTQQVRALSENVGRIGEIVDLINDIASQTNLLALNATIEAARAGDAGKGFAVVANEVKNLANQTARATSEIGSQISAVQQSTSAAVAAIDSISTVIGEMGEISTSVASAVQEQTAATGEIARNVEQAAAGTSEVSSNIVSVEQAARETGQAAEQIKESSGDLSRQAEFLRHEVGVFLAQVRSDKKDMTLLHWDATAETGEATVDKHHRDLFELVNKAYRQMMSGEGSQMAVPLLAELDRTMRSHFTEEESLMSRSAYAEIETHRRSHHAFFERVDPLRAAIAAGSAEAGGELFDYVATWLSQHIRKDDKALAAFLAEKKAA</sequence>
<protein>
    <recommendedName>
        <fullName evidence="17">Methyl-accepting chemotaxis protein</fullName>
    </recommendedName>
</protein>
<evidence type="ECO:0000256" key="1">
    <source>
        <dbReference type="ARBA" id="ARBA00004429"/>
    </source>
</evidence>
<dbReference type="RefSeq" id="WP_009870575.1">
    <property type="nucleotide sequence ID" value="NZ_JXSL01000022.1"/>
</dbReference>
<keyword evidence="3" id="KW-0997">Cell inner membrane</keyword>
<dbReference type="Gene3D" id="1.10.8.500">
    <property type="entry name" value="HAMP domain in histidine kinase"/>
    <property type="match status" value="1"/>
</dbReference>
<keyword evidence="16" id="KW-1185">Reference proteome</keyword>
<evidence type="ECO:0000256" key="3">
    <source>
        <dbReference type="ARBA" id="ARBA00022519"/>
    </source>
</evidence>
<dbReference type="Pfam" id="PF01814">
    <property type="entry name" value="Hemerythrin"/>
    <property type="match status" value="1"/>
</dbReference>
<dbReference type="Gene3D" id="1.20.1440.210">
    <property type="match status" value="1"/>
</dbReference>
<keyword evidence="10" id="KW-1133">Transmembrane helix</keyword>
<dbReference type="GO" id="GO:0006935">
    <property type="term" value="P:chemotaxis"/>
    <property type="evidence" value="ECO:0007669"/>
    <property type="project" value="InterPro"/>
</dbReference>
<feature type="transmembrane region" description="Helical" evidence="10">
    <location>
        <begin position="302"/>
        <end position="323"/>
    </location>
</feature>
<dbReference type="PROSITE" id="PS50111">
    <property type="entry name" value="CHEMOTAXIS_TRANSDUC_2"/>
    <property type="match status" value="1"/>
</dbReference>
<dbReference type="InterPro" id="IPR004089">
    <property type="entry name" value="MCPsignal_dom"/>
</dbReference>
<dbReference type="Pfam" id="PF00015">
    <property type="entry name" value="MCPsignal"/>
    <property type="match status" value="1"/>
</dbReference>
<feature type="coiled-coil region" evidence="9">
    <location>
        <begin position="464"/>
        <end position="498"/>
    </location>
</feature>
<feature type="domain" description="HBM" evidence="14">
    <location>
        <begin position="45"/>
        <end position="286"/>
    </location>
</feature>
<dbReference type="InterPro" id="IPR012312">
    <property type="entry name" value="Hemerythrin-like"/>
</dbReference>
<evidence type="ECO:0000256" key="4">
    <source>
        <dbReference type="ARBA" id="ARBA00022723"/>
    </source>
</evidence>
<dbReference type="InterPro" id="IPR003660">
    <property type="entry name" value="HAMP_dom"/>
</dbReference>
<evidence type="ECO:0000259" key="11">
    <source>
        <dbReference type="PROSITE" id="PS50111"/>
    </source>
</evidence>
<evidence type="ECO:0000256" key="9">
    <source>
        <dbReference type="SAM" id="Coils"/>
    </source>
</evidence>
<keyword evidence="10" id="KW-0472">Membrane</keyword>
<dbReference type="PROSITE" id="PS51753">
    <property type="entry name" value="HBM"/>
    <property type="match status" value="1"/>
</dbReference>
<evidence type="ECO:0000256" key="10">
    <source>
        <dbReference type="SAM" id="Phobius"/>
    </source>
</evidence>
<dbReference type="CDD" id="cd12107">
    <property type="entry name" value="Hemerythrin"/>
    <property type="match status" value="1"/>
</dbReference>
<feature type="domain" description="T-SNARE coiled-coil homology" evidence="12">
    <location>
        <begin position="566"/>
        <end position="628"/>
    </location>
</feature>
<dbReference type="NCBIfam" id="TIGR02481">
    <property type="entry name" value="hemeryth_dom"/>
    <property type="match status" value="1"/>
</dbReference>
<dbReference type="InterPro" id="IPR032255">
    <property type="entry name" value="HBM"/>
</dbReference>
<dbReference type="OrthoDB" id="3378718at2"/>
<dbReference type="InterPro" id="IPR016131">
    <property type="entry name" value="Haemerythrin_Fe_BS"/>
</dbReference>
<comment type="subcellular location">
    <subcellularLocation>
        <location evidence="1">Cell inner membrane</location>
        <topology evidence="1">Multi-pass membrane protein</topology>
    </subcellularLocation>
</comment>
<keyword evidence="6 8" id="KW-0807">Transducer</keyword>
<dbReference type="SMART" id="SM00304">
    <property type="entry name" value="HAMP"/>
    <property type="match status" value="2"/>
</dbReference>
<evidence type="ECO:0000256" key="7">
    <source>
        <dbReference type="ARBA" id="ARBA00029447"/>
    </source>
</evidence>
<proteinExistence type="inferred from homology"/>
<evidence type="ECO:0000259" key="13">
    <source>
        <dbReference type="PROSITE" id="PS50885"/>
    </source>
</evidence>
<dbReference type="SMART" id="SM00283">
    <property type="entry name" value="MA"/>
    <property type="match status" value="1"/>
</dbReference>
<dbReference type="PANTHER" id="PTHR32089">
    <property type="entry name" value="METHYL-ACCEPTING CHEMOTAXIS PROTEIN MCPB"/>
    <property type="match status" value="1"/>
</dbReference>
<name>A0A0C2V3Q7_PARME</name>